<dbReference type="NCBIfam" id="NF047352">
    <property type="entry name" value="P_loop_sacsin"/>
    <property type="match status" value="1"/>
</dbReference>
<dbReference type="Proteomes" id="UP000606003">
    <property type="component" value="Unassembled WGS sequence"/>
</dbReference>
<accession>A0ABR8JRH1</accession>
<comment type="caution">
    <text evidence="4">The sequence shown here is derived from an EMBL/GenBank/DDBJ whole genome shotgun (WGS) entry which is preliminary data.</text>
</comment>
<dbReference type="SUPFAM" id="SSF55874">
    <property type="entry name" value="ATPase domain of HSP90 chaperone/DNA topoisomerase II/histidine kinase"/>
    <property type="match status" value="1"/>
</dbReference>
<evidence type="ECO:0000256" key="1">
    <source>
        <dbReference type="SAM" id="MobiDB-lite"/>
    </source>
</evidence>
<dbReference type="Gene3D" id="3.30.565.10">
    <property type="entry name" value="Histidine kinase-like ATPase, C-terminal domain"/>
    <property type="match status" value="1"/>
</dbReference>
<dbReference type="InterPro" id="IPR052957">
    <property type="entry name" value="Auxin_embryo_med"/>
</dbReference>
<feature type="region of interest" description="Disordered" evidence="1">
    <location>
        <begin position="1366"/>
        <end position="1427"/>
    </location>
</feature>
<dbReference type="PANTHER" id="PTHR32387:SF0">
    <property type="entry name" value="PROTEIN NO VEIN"/>
    <property type="match status" value="1"/>
</dbReference>
<feature type="domain" description="Sacsin/Nov" evidence="3">
    <location>
        <begin position="51"/>
        <end position="141"/>
    </location>
</feature>
<sequence>MNKTINSATELKRIVEVLHQGGLNMTPEGMAYAAKTEEYIQQSYEGRSLFELIQNARDANQLAGKAGAVWFELKETVLTVANTGLPFSEAGIVAVSRVGESTKHSAETIGFKGIGFKSVRQLTDRPRVVTQHGTFYFDESETRRSYANSIGKGCPLFLLPYYLKAKLSKVDLAQGIVTRVELPLRDETATQWVHRNFTELKIEQLLLLDWLTDVSFTTTQGHNRRYHLRKDRNGRSLTTKVDDQPEKHFRLYTPRKPVSIPLEVMAGLGEKEKALVSAMEQVDIRIVLGANTDGSYRPIPDAALYLFYPLGLKTGFSFIIHSYFLVSPSRTELRADAKLNTFLLEEIGRYIGGELLQRLKKVGWDTNEVLCYNREEEKLRVLHNSVRDTLRNQSFIYCEGEYLQAADVMTISASLADRLLLQQFDGKRLVVASEKVRDWLSSEFGVRELNRKNLEAELEKECERRRQTKDWPFFDQFYRYLSAKDAPDMSDRAVLLTQHQLLVCGKKVNIFYIARSQRNTLDLPIELADAVQMLHKRFSFPNEGLRLFQGRTGLRDFERASLASALLERMGPQKPLNWELLGVLYSMRDEVSAEDFQSEGVVPTSDGQWVNPIHTPVYLASKELRALYSKRGKYLEKTVFERLKIGANEKQEFMQWAGIWRRPGMYVQRNERTLHPNDSRHPRIGWNQQLSRRNIELRRERTIDEPENLTSWFATQLLHNWSSYRYFLQKDIDGKNPEYYQNNSYYQSIQYDSRVTLSGAAEWLRKKSWLRTQLDEVEGTFSSIGEVVFVGDQDHTNALDRAVVQYLPVVAVPSMQLNQLALDLGAVTWPSTSGSQFVSLLKLFYAHNEARLATLKANEAEKLKRAYNHVLTRLYEATLGRGEEVPDGLESVHFLAINGLTGELSWCEGEEVNYIDDPALYEQLPPDWQAVLQPQFTRVESNQFGKIAKQVGKRLTEALNRKVVFGELQREFTLAKLMGHNLVGLLALMEQKMDEALTDQEVVKLTDIKVHEVESLERVLWWDNDEQNEHHLTLTHFVGEPEDGEAVLWVTTNFGKRPAADIASALVQIAQERLDKTEVNWVHVQATLEDYLDLSHTTEFLKRHHVGRERMLELEQFLQTAGSSLIAFWRAVGQAIGSPIPEEATTLDEATLNLSLSRTLLAQLAPETFRYSRLSDSGNRKALLALLKVLRLPFSTLQNVLEEPIIQEELWGNEWKKMLTKYQAAFQAWQYERLSEPPITKEKRKRQQGFSKQLEKYKLLPARPYPSALTNSLETHFERVLRDNFHELADISVLKQQEEKPAQWYNDLFRQALLVLQKQVPQEEHAWLDDFLSGSQLRDLLYFGHTEPIMQAYEIWAAPQRVISTTTGNNEGDTDAEHPDPYRNPAGIFRGTANMRATAPAEESSPDEQWRSSGGGGGGMSGAANNENNTRVGLRAEQRVLSMLAEQHEQVRWLSYNAKDVGANDKWYNPDGDDRLGYDISYRDSKTNEEVRVEVKGTTGEGGRFFISQKEVQEAGKKTSPYRLLYVTNAEDDDKAQIHDLQNPFSNGLKSLHENPAFTPMWQKMQISFTLSTDAEEQ</sequence>
<reference evidence="4 5" key="1">
    <citation type="submission" date="2020-09" db="EMBL/GenBank/DDBJ databases">
        <authorList>
            <person name="Kim M.K."/>
        </authorList>
    </citation>
    <scope>NUCLEOTIDE SEQUENCE [LARGE SCALE GENOMIC DNA]</scope>
    <source>
        <strain evidence="4 5">BT189</strain>
    </source>
</reference>
<keyword evidence="5" id="KW-1185">Reference proteome</keyword>
<protein>
    <submittedName>
        <fullName evidence="4">DUF3883 domain-containing protein</fullName>
    </submittedName>
</protein>
<name>A0ABR8JRH1_9BACT</name>
<dbReference type="InterPro" id="IPR024975">
    <property type="entry name" value="NOV_C"/>
</dbReference>
<dbReference type="EMBL" id="JACXAC010000003">
    <property type="protein sequence ID" value="MBD2722571.1"/>
    <property type="molecule type" value="Genomic_DNA"/>
</dbReference>
<evidence type="ECO:0000259" key="2">
    <source>
        <dbReference type="Pfam" id="PF13020"/>
    </source>
</evidence>
<gene>
    <name evidence="4" type="ORF">IC234_10580</name>
</gene>
<evidence type="ECO:0000313" key="5">
    <source>
        <dbReference type="Proteomes" id="UP000606003"/>
    </source>
</evidence>
<dbReference type="PANTHER" id="PTHR32387">
    <property type="entry name" value="WU:FJ29H11"/>
    <property type="match status" value="1"/>
</dbReference>
<evidence type="ECO:0000313" key="4">
    <source>
        <dbReference type="EMBL" id="MBD2722571.1"/>
    </source>
</evidence>
<feature type="domain" description="Protein NO VEIN C-terminal" evidence="2">
    <location>
        <begin position="1463"/>
        <end position="1535"/>
    </location>
</feature>
<dbReference type="Pfam" id="PF13020">
    <property type="entry name" value="NOV_C"/>
    <property type="match status" value="1"/>
</dbReference>
<proteinExistence type="predicted"/>
<dbReference type="InterPro" id="IPR058210">
    <property type="entry name" value="SACS/Nov_dom"/>
</dbReference>
<dbReference type="Pfam" id="PF25794">
    <property type="entry name" value="SACS"/>
    <property type="match status" value="1"/>
</dbReference>
<evidence type="ECO:0000259" key="3">
    <source>
        <dbReference type="Pfam" id="PF25794"/>
    </source>
</evidence>
<organism evidence="4 5">
    <name type="scientific">Hymenobacter armeniacus</name>
    <dbReference type="NCBI Taxonomy" id="2771358"/>
    <lineage>
        <taxon>Bacteria</taxon>
        <taxon>Pseudomonadati</taxon>
        <taxon>Bacteroidota</taxon>
        <taxon>Cytophagia</taxon>
        <taxon>Cytophagales</taxon>
        <taxon>Hymenobacteraceae</taxon>
        <taxon>Hymenobacter</taxon>
    </lineage>
</organism>
<dbReference type="InterPro" id="IPR036890">
    <property type="entry name" value="HATPase_C_sf"/>
</dbReference>